<reference evidence="2" key="1">
    <citation type="journal article" date="2021" name="Proc. Natl. Acad. Sci. U.S.A.">
        <title>A Catalog of Tens of Thousands of Viruses from Human Metagenomes Reveals Hidden Associations with Chronic Diseases.</title>
        <authorList>
            <person name="Tisza M.J."/>
            <person name="Buck C.B."/>
        </authorList>
    </citation>
    <scope>NUCLEOTIDE SEQUENCE</scope>
    <source>
        <strain evidence="2">Ct2ZW1</strain>
    </source>
</reference>
<evidence type="ECO:0000313" key="2">
    <source>
        <dbReference type="EMBL" id="DAE15658.1"/>
    </source>
</evidence>
<protein>
    <submittedName>
        <fullName evidence="2">Putative periplasmic lipoprotein</fullName>
    </submittedName>
</protein>
<keyword evidence="1" id="KW-0472">Membrane</keyword>
<keyword evidence="1" id="KW-1133">Transmembrane helix</keyword>
<keyword evidence="2" id="KW-0449">Lipoprotein</keyword>
<evidence type="ECO:0000256" key="1">
    <source>
        <dbReference type="SAM" id="Phobius"/>
    </source>
</evidence>
<feature type="transmembrane region" description="Helical" evidence="1">
    <location>
        <begin position="20"/>
        <end position="51"/>
    </location>
</feature>
<keyword evidence="1" id="KW-0812">Transmembrane</keyword>
<proteinExistence type="predicted"/>
<dbReference type="EMBL" id="BK015609">
    <property type="protein sequence ID" value="DAE15658.1"/>
    <property type="molecule type" value="Genomic_DNA"/>
</dbReference>
<organism evidence="2">
    <name type="scientific">Siphoviridae sp. ct2ZW1</name>
    <dbReference type="NCBI Taxonomy" id="2825316"/>
    <lineage>
        <taxon>Viruses</taxon>
        <taxon>Duplodnaviria</taxon>
        <taxon>Heunggongvirae</taxon>
        <taxon>Uroviricota</taxon>
        <taxon>Caudoviricetes</taxon>
    </lineage>
</organism>
<feature type="transmembrane region" description="Helical" evidence="1">
    <location>
        <begin position="71"/>
        <end position="89"/>
    </location>
</feature>
<name>A0A8S5Q9Q9_9CAUD</name>
<accession>A0A8S5Q9Q9</accession>
<sequence>MDAIYKFFSKLASIGSDKYLHMLAGLIVSMVVCRGLHAIDACLLLSLVPAFIVMFGKESMDYYFRKEPFDWHNVVAGMTGALLGIGLYLL</sequence>